<dbReference type="EMBL" id="AP022561">
    <property type="protein sequence ID" value="BBX06749.1"/>
    <property type="molecule type" value="Genomic_DNA"/>
</dbReference>
<protein>
    <submittedName>
        <fullName evidence="1">Uncharacterized protein</fullName>
    </submittedName>
</protein>
<reference evidence="1 2" key="1">
    <citation type="journal article" date="2019" name="Emerg. Microbes Infect.">
        <title>Comprehensive subspecies identification of 175 nontuberculous mycobacteria species based on 7547 genomic profiles.</title>
        <authorList>
            <person name="Matsumoto Y."/>
            <person name="Kinjo T."/>
            <person name="Motooka D."/>
            <person name="Nabeya D."/>
            <person name="Jung N."/>
            <person name="Uechi K."/>
            <person name="Horii T."/>
            <person name="Iida T."/>
            <person name="Fujita J."/>
            <person name="Nakamura S."/>
        </authorList>
    </citation>
    <scope>NUCLEOTIDE SEQUENCE [LARGE SCALE GENOMIC DNA]</scope>
    <source>
        <strain evidence="1 2">JCM 6376</strain>
    </source>
</reference>
<dbReference type="AlphaFoldDB" id="A0AAD1HKS8"/>
<dbReference type="KEGG" id="maic:MAIC_15520"/>
<evidence type="ECO:0000313" key="1">
    <source>
        <dbReference type="EMBL" id="BBX06749.1"/>
    </source>
</evidence>
<organism evidence="1 2">
    <name type="scientific">Mycolicibacterium aichiense</name>
    <dbReference type="NCBI Taxonomy" id="1799"/>
    <lineage>
        <taxon>Bacteria</taxon>
        <taxon>Bacillati</taxon>
        <taxon>Actinomycetota</taxon>
        <taxon>Actinomycetes</taxon>
        <taxon>Mycobacteriales</taxon>
        <taxon>Mycobacteriaceae</taxon>
        <taxon>Mycolicibacterium</taxon>
    </lineage>
</organism>
<dbReference type="Proteomes" id="UP000467327">
    <property type="component" value="Chromosome"/>
</dbReference>
<proteinExistence type="predicted"/>
<dbReference type="RefSeq" id="WP_232077559.1">
    <property type="nucleotide sequence ID" value="NZ_AP022561.1"/>
</dbReference>
<sequence>MTLEFVDHRAEAAVKHSWTPFPSSEGFEHPGWWQNAGGAVGDPWFVQVLEHGVEVARVQLDERGGINPSYPVVPAAIWGELLEIQYVEVASAARRRMVATRTVHCLSARHTDRQLMAYCEDADDF</sequence>
<accession>A0AAD1HKS8</accession>
<name>A0AAD1HKS8_9MYCO</name>
<evidence type="ECO:0000313" key="2">
    <source>
        <dbReference type="Proteomes" id="UP000467327"/>
    </source>
</evidence>
<keyword evidence="2" id="KW-1185">Reference proteome</keyword>
<gene>
    <name evidence="1" type="ORF">MAIC_15520</name>
</gene>